<protein>
    <submittedName>
        <fullName evidence="2">Uncharacterized protein LOC112464350</fullName>
    </submittedName>
</protein>
<proteinExistence type="predicted"/>
<dbReference type="AlphaFoldDB" id="A0A6J1QXK5"/>
<gene>
    <name evidence="2" type="primary">LOC112464350</name>
</gene>
<dbReference type="RefSeq" id="XP_024887062.1">
    <property type="nucleotide sequence ID" value="XM_025031294.1"/>
</dbReference>
<organism evidence="1 2">
    <name type="scientific">Temnothorax curvispinosus</name>
    <dbReference type="NCBI Taxonomy" id="300111"/>
    <lineage>
        <taxon>Eukaryota</taxon>
        <taxon>Metazoa</taxon>
        <taxon>Ecdysozoa</taxon>
        <taxon>Arthropoda</taxon>
        <taxon>Hexapoda</taxon>
        <taxon>Insecta</taxon>
        <taxon>Pterygota</taxon>
        <taxon>Neoptera</taxon>
        <taxon>Endopterygota</taxon>
        <taxon>Hymenoptera</taxon>
        <taxon>Apocrita</taxon>
        <taxon>Aculeata</taxon>
        <taxon>Formicoidea</taxon>
        <taxon>Formicidae</taxon>
        <taxon>Myrmicinae</taxon>
        <taxon>Temnothorax</taxon>
    </lineage>
</organism>
<name>A0A6J1QXK5_9HYME</name>
<accession>A0A6J1QXK5</accession>
<dbReference type="OrthoDB" id="7700880at2759"/>
<keyword evidence="1" id="KW-1185">Reference proteome</keyword>
<evidence type="ECO:0000313" key="2">
    <source>
        <dbReference type="RefSeq" id="XP_024887062.1"/>
    </source>
</evidence>
<sequence length="175" mass="20078">MPCKPAVPPELAIQTIKNFMQYCDPLPAWSHKAWKDMSTALGNKWSYQTWVNVYYDRNSILSIARNEMGIVVPPKLDQNNNSELDTFDLVLTEQQWNEMKSDIILSKIKASSGRSKLKLKPGVWTIEISISFWQQFRLPCAFVFKRAEVYLSPDDTTYTIKIIGSCKSKVCGNTF</sequence>
<dbReference type="Proteomes" id="UP000504618">
    <property type="component" value="Unplaced"/>
</dbReference>
<dbReference type="GeneID" id="112464350"/>
<evidence type="ECO:0000313" key="1">
    <source>
        <dbReference type="Proteomes" id="UP000504618"/>
    </source>
</evidence>
<reference evidence="2" key="1">
    <citation type="submission" date="2025-08" db="UniProtKB">
        <authorList>
            <consortium name="RefSeq"/>
        </authorList>
    </citation>
    <scope>IDENTIFICATION</scope>
    <source>
        <tissue evidence="2">Whole body</tissue>
    </source>
</reference>